<comment type="caution">
    <text evidence="3">The sequence shown here is derived from an EMBL/GenBank/DDBJ whole genome shotgun (WGS) entry which is preliminary data.</text>
</comment>
<dbReference type="Gene3D" id="3.40.1440.10">
    <property type="entry name" value="GIY-YIG endonuclease"/>
    <property type="match status" value="1"/>
</dbReference>
<gene>
    <name evidence="3" type="ORF">ACFSR0_04050</name>
</gene>
<name>A0ABW5TJ65_9ENTE</name>
<dbReference type="PROSITE" id="PS50164">
    <property type="entry name" value="GIY_YIG"/>
    <property type="match status" value="1"/>
</dbReference>
<dbReference type="Proteomes" id="UP001597427">
    <property type="component" value="Unassembled WGS sequence"/>
</dbReference>
<keyword evidence="1" id="KW-0812">Transmembrane</keyword>
<evidence type="ECO:0000259" key="2">
    <source>
        <dbReference type="PROSITE" id="PS50164"/>
    </source>
</evidence>
<keyword evidence="1" id="KW-1133">Transmembrane helix</keyword>
<protein>
    <submittedName>
        <fullName evidence="3">GIY-YIG nuclease family protein</fullName>
    </submittedName>
</protein>
<keyword evidence="4" id="KW-1185">Reference proteome</keyword>
<feature type="transmembrane region" description="Helical" evidence="1">
    <location>
        <begin position="28"/>
        <end position="54"/>
    </location>
</feature>
<dbReference type="Pfam" id="PF01541">
    <property type="entry name" value="GIY-YIG"/>
    <property type="match status" value="1"/>
</dbReference>
<reference evidence="4" key="1">
    <citation type="journal article" date="2019" name="Int. J. Syst. Evol. Microbiol.">
        <title>The Global Catalogue of Microorganisms (GCM) 10K type strain sequencing project: providing services to taxonomists for standard genome sequencing and annotation.</title>
        <authorList>
            <consortium name="The Broad Institute Genomics Platform"/>
            <consortium name="The Broad Institute Genome Sequencing Center for Infectious Disease"/>
            <person name="Wu L."/>
            <person name="Ma J."/>
        </authorList>
    </citation>
    <scope>NUCLEOTIDE SEQUENCE [LARGE SCALE GENOMIC DNA]</scope>
    <source>
        <strain evidence="4">TISTR 932</strain>
    </source>
</reference>
<feature type="domain" description="GIY-YIG" evidence="2">
    <location>
        <begin position="97"/>
        <end position="181"/>
    </location>
</feature>
<dbReference type="EMBL" id="JBHUMO010000027">
    <property type="protein sequence ID" value="MFD2728600.1"/>
    <property type="molecule type" value="Genomic_DNA"/>
</dbReference>
<dbReference type="InterPro" id="IPR035901">
    <property type="entry name" value="GIY-YIG_endonuc_sf"/>
</dbReference>
<dbReference type="SUPFAM" id="SSF82771">
    <property type="entry name" value="GIY-YIG endonuclease"/>
    <property type="match status" value="1"/>
</dbReference>
<keyword evidence="1" id="KW-0472">Membrane</keyword>
<sequence>MSIFDGLSQERSSLFTVQASYGISYQLWAIYLLLMLFIDAFFLKFSCQLVIELIHMTNRKIVRKKLTKVPSGELLLNPKEILNLSTKQKNDTWNRLNQPGVYLLFNTQNKTYYIGQATRMLDRVCQHFLGKGNQDVYADYRYGKPFDIQFIPLLNSGYLTLNELEREAIKAYQGYSRGYNRNRGMKG</sequence>
<accession>A0ABW5TJ65</accession>
<dbReference type="InterPro" id="IPR000305">
    <property type="entry name" value="GIY-YIG_endonuc"/>
</dbReference>
<evidence type="ECO:0000313" key="3">
    <source>
        <dbReference type="EMBL" id="MFD2728600.1"/>
    </source>
</evidence>
<dbReference type="CDD" id="cd00719">
    <property type="entry name" value="GIY-YIG_SF"/>
    <property type="match status" value="1"/>
</dbReference>
<organism evidence="3 4">
    <name type="scientific">Enterococcus camelliae</name>
    <dbReference type="NCBI Taxonomy" id="453959"/>
    <lineage>
        <taxon>Bacteria</taxon>
        <taxon>Bacillati</taxon>
        <taxon>Bacillota</taxon>
        <taxon>Bacilli</taxon>
        <taxon>Lactobacillales</taxon>
        <taxon>Enterococcaceae</taxon>
        <taxon>Enterococcus</taxon>
    </lineage>
</organism>
<proteinExistence type="predicted"/>
<evidence type="ECO:0000313" key="4">
    <source>
        <dbReference type="Proteomes" id="UP001597427"/>
    </source>
</evidence>
<evidence type="ECO:0000256" key="1">
    <source>
        <dbReference type="SAM" id="Phobius"/>
    </source>
</evidence>